<dbReference type="InterPro" id="IPR036249">
    <property type="entry name" value="Thioredoxin-like_sf"/>
</dbReference>
<dbReference type="EMBL" id="UINC01118711">
    <property type="protein sequence ID" value="SVC92018.1"/>
    <property type="molecule type" value="Genomic_DNA"/>
</dbReference>
<keyword evidence="1" id="KW-0812">Transmembrane</keyword>
<keyword evidence="1" id="KW-1133">Transmembrane helix</keyword>
<feature type="transmembrane region" description="Helical" evidence="1">
    <location>
        <begin position="67"/>
        <end position="88"/>
    </location>
</feature>
<feature type="non-terminal residue" evidence="2">
    <location>
        <position position="159"/>
    </location>
</feature>
<evidence type="ECO:0000256" key="1">
    <source>
        <dbReference type="SAM" id="Phobius"/>
    </source>
</evidence>
<dbReference type="Gene3D" id="3.40.30.10">
    <property type="entry name" value="Glutaredoxin"/>
    <property type="match status" value="1"/>
</dbReference>
<protein>
    <submittedName>
        <fullName evidence="2">Uncharacterized protein</fullName>
    </submittedName>
</protein>
<accession>A0A382R4N8</accession>
<dbReference type="SUPFAM" id="SSF52833">
    <property type="entry name" value="Thioredoxin-like"/>
    <property type="match status" value="1"/>
</dbReference>
<reference evidence="2" key="1">
    <citation type="submission" date="2018-05" db="EMBL/GenBank/DDBJ databases">
        <authorList>
            <person name="Lanie J.A."/>
            <person name="Ng W.-L."/>
            <person name="Kazmierczak K.M."/>
            <person name="Andrzejewski T.M."/>
            <person name="Davidsen T.M."/>
            <person name="Wayne K.J."/>
            <person name="Tettelin H."/>
            <person name="Glass J.I."/>
            <person name="Rusch D."/>
            <person name="Podicherti R."/>
            <person name="Tsui H.-C.T."/>
            <person name="Winkler M.E."/>
        </authorList>
    </citation>
    <scope>NUCLEOTIDE SEQUENCE</scope>
</reference>
<gene>
    <name evidence="2" type="ORF">METZ01_LOCUS344872</name>
</gene>
<dbReference type="AlphaFoldDB" id="A0A382R4N8"/>
<sequence length="159" mass="17487">MAILEPDSDDKNSDFFVENTAYGPSIDEAKVTDIKEEPPTTNSSEPLTDQIIKKNLKETRYLHMPSIALGAGIAISCLVLGIFLGNFIDEKDSQSLVESPTITNIEELQNAQKLAALVENGSPILGNIDAPLTLVEFGDYQCSFCKKHFVQTHDLIMKN</sequence>
<evidence type="ECO:0000313" key="2">
    <source>
        <dbReference type="EMBL" id="SVC92018.1"/>
    </source>
</evidence>
<organism evidence="2">
    <name type="scientific">marine metagenome</name>
    <dbReference type="NCBI Taxonomy" id="408172"/>
    <lineage>
        <taxon>unclassified sequences</taxon>
        <taxon>metagenomes</taxon>
        <taxon>ecological metagenomes</taxon>
    </lineage>
</organism>
<proteinExistence type="predicted"/>
<keyword evidence="1" id="KW-0472">Membrane</keyword>
<name>A0A382R4N8_9ZZZZ</name>